<dbReference type="Gramene" id="KRH34056">
    <property type="protein sequence ID" value="KRH34056"/>
    <property type="gene ID" value="GLYMA_10G160100"/>
</dbReference>
<evidence type="ECO:0000313" key="4">
    <source>
        <dbReference type="EnsemblPlants" id="KRH34056"/>
    </source>
</evidence>
<dbReference type="AlphaFoldDB" id="A0A0R0I282"/>
<dbReference type="PANTHER" id="PTHR31662:SF41">
    <property type="entry name" value="TRANSCRIPTION FACTOR GEBP FAMILY-RELATED"/>
    <property type="match status" value="1"/>
</dbReference>
<keyword evidence="5" id="KW-1185">Reference proteome</keyword>
<reference evidence="4" key="2">
    <citation type="submission" date="2018-02" db="UniProtKB">
        <authorList>
            <consortium name="EnsemblPlants"/>
        </authorList>
    </citation>
    <scope>IDENTIFICATION</scope>
    <source>
        <strain evidence="4">Williams 82</strain>
    </source>
</reference>
<reference evidence="3" key="3">
    <citation type="submission" date="2018-07" db="EMBL/GenBank/DDBJ databases">
        <title>WGS assembly of Glycine max.</title>
        <authorList>
            <person name="Schmutz J."/>
            <person name="Cannon S."/>
            <person name="Schlueter J."/>
            <person name="Ma J."/>
            <person name="Mitros T."/>
            <person name="Nelson W."/>
            <person name="Hyten D."/>
            <person name="Song Q."/>
            <person name="Thelen J."/>
            <person name="Cheng J."/>
            <person name="Xu D."/>
            <person name="Hellsten U."/>
            <person name="May G."/>
            <person name="Yu Y."/>
            <person name="Sakurai T."/>
            <person name="Umezawa T."/>
            <person name="Bhattacharyya M."/>
            <person name="Sandhu D."/>
            <person name="Valliyodan B."/>
            <person name="Lindquist E."/>
            <person name="Peto M."/>
            <person name="Grant D."/>
            <person name="Shu S."/>
            <person name="Goodstein D."/>
            <person name="Barry K."/>
            <person name="Futrell-Griggs M."/>
            <person name="Abernathy B."/>
            <person name="Du J."/>
            <person name="Tian Z."/>
            <person name="Zhu L."/>
            <person name="Gill N."/>
            <person name="Joshi T."/>
            <person name="Libault M."/>
            <person name="Sethuraman A."/>
            <person name="Zhang X."/>
            <person name="Shinozaki K."/>
            <person name="Nguyen H."/>
            <person name="Wing R."/>
            <person name="Cregan P."/>
            <person name="Specht J."/>
            <person name="Grimwood J."/>
            <person name="Rokhsar D."/>
            <person name="Stacey G."/>
            <person name="Shoemaker R."/>
            <person name="Jackson S."/>
        </authorList>
    </citation>
    <scope>NUCLEOTIDE SEQUENCE</scope>
    <source>
        <tissue evidence="3">Callus</tissue>
    </source>
</reference>
<dbReference type="Pfam" id="PF04504">
    <property type="entry name" value="GeBP-like_DBD"/>
    <property type="match status" value="1"/>
</dbReference>
<dbReference type="InterPro" id="IPR007592">
    <property type="entry name" value="GEBP"/>
</dbReference>
<dbReference type="InParanoid" id="A0A0R0I282"/>
<name>A0A0R0I282_SOYBN</name>
<proteinExistence type="inferred from homology"/>
<dbReference type="Proteomes" id="UP000008827">
    <property type="component" value="Chromosome 10"/>
</dbReference>
<evidence type="ECO:0000313" key="5">
    <source>
        <dbReference type="Proteomes" id="UP000008827"/>
    </source>
</evidence>
<evidence type="ECO:0000313" key="3">
    <source>
        <dbReference type="EMBL" id="KRH34056.1"/>
    </source>
</evidence>
<dbReference type="PANTHER" id="PTHR31662">
    <property type="entry name" value="BNAANNG10740D PROTEIN-RELATED"/>
    <property type="match status" value="1"/>
</dbReference>
<dbReference type="GO" id="GO:0006355">
    <property type="term" value="P:regulation of DNA-templated transcription"/>
    <property type="evidence" value="ECO:0007669"/>
    <property type="project" value="InterPro"/>
</dbReference>
<accession>A0A0R0I282</accession>
<dbReference type="InterPro" id="IPR053932">
    <property type="entry name" value="GeBP-like_DBD"/>
</dbReference>
<dbReference type="EnsemblPlants" id="KRH34056">
    <property type="protein sequence ID" value="KRH34056"/>
    <property type="gene ID" value="GLYMA_10G160100"/>
</dbReference>
<dbReference type="GO" id="GO:0005634">
    <property type="term" value="C:nucleus"/>
    <property type="evidence" value="ECO:0000318"/>
    <property type="project" value="GO_Central"/>
</dbReference>
<dbReference type="STRING" id="3847.A0A0R0I282"/>
<dbReference type="PaxDb" id="3847-GLYMA10G30180.1"/>
<reference evidence="3 4" key="1">
    <citation type="journal article" date="2010" name="Nature">
        <title>Genome sequence of the palaeopolyploid soybean.</title>
        <authorList>
            <person name="Schmutz J."/>
            <person name="Cannon S.B."/>
            <person name="Schlueter J."/>
            <person name="Ma J."/>
            <person name="Mitros T."/>
            <person name="Nelson W."/>
            <person name="Hyten D.L."/>
            <person name="Song Q."/>
            <person name="Thelen J.J."/>
            <person name="Cheng J."/>
            <person name="Xu D."/>
            <person name="Hellsten U."/>
            <person name="May G.D."/>
            <person name="Yu Y."/>
            <person name="Sakurai T."/>
            <person name="Umezawa T."/>
            <person name="Bhattacharyya M.K."/>
            <person name="Sandhu D."/>
            <person name="Valliyodan B."/>
            <person name="Lindquist E."/>
            <person name="Peto M."/>
            <person name="Grant D."/>
            <person name="Shu S."/>
            <person name="Goodstein D."/>
            <person name="Barry K."/>
            <person name="Futrell-Griggs M."/>
            <person name="Abernathy B."/>
            <person name="Du J."/>
            <person name="Tian Z."/>
            <person name="Zhu L."/>
            <person name="Gill N."/>
            <person name="Joshi T."/>
            <person name="Libault M."/>
            <person name="Sethuraman A."/>
            <person name="Zhang X.-C."/>
            <person name="Shinozaki K."/>
            <person name="Nguyen H.T."/>
            <person name="Wing R.A."/>
            <person name="Cregan P."/>
            <person name="Specht J."/>
            <person name="Grimwood J."/>
            <person name="Rokhsar D."/>
            <person name="Stacey G."/>
            <person name="Shoemaker R.C."/>
            <person name="Jackson S.A."/>
        </authorList>
    </citation>
    <scope>NUCLEOTIDE SEQUENCE [LARGE SCALE GENOMIC DNA]</scope>
    <source>
        <strain evidence="4">cv. Williams 82</strain>
        <tissue evidence="3">Callus</tissue>
    </source>
</reference>
<comment type="similarity">
    <text evidence="1">Belongs to the GeBP family.</text>
</comment>
<organism evidence="3">
    <name type="scientific">Glycine max</name>
    <name type="common">Soybean</name>
    <name type="synonym">Glycine hispida</name>
    <dbReference type="NCBI Taxonomy" id="3847"/>
    <lineage>
        <taxon>Eukaryota</taxon>
        <taxon>Viridiplantae</taxon>
        <taxon>Streptophyta</taxon>
        <taxon>Embryophyta</taxon>
        <taxon>Tracheophyta</taxon>
        <taxon>Spermatophyta</taxon>
        <taxon>Magnoliopsida</taxon>
        <taxon>eudicotyledons</taxon>
        <taxon>Gunneridae</taxon>
        <taxon>Pentapetalae</taxon>
        <taxon>rosids</taxon>
        <taxon>fabids</taxon>
        <taxon>Fabales</taxon>
        <taxon>Fabaceae</taxon>
        <taxon>Papilionoideae</taxon>
        <taxon>50 kb inversion clade</taxon>
        <taxon>NPAAA clade</taxon>
        <taxon>indigoferoid/millettioid clade</taxon>
        <taxon>Phaseoleae</taxon>
        <taxon>Glycine</taxon>
        <taxon>Glycine subgen. Soja</taxon>
    </lineage>
</organism>
<feature type="domain" description="Glabrous enhancer-binding protein-like DBD" evidence="2">
    <location>
        <begin position="140"/>
        <end position="223"/>
    </location>
</feature>
<protein>
    <recommendedName>
        <fullName evidence="2">Glabrous enhancer-binding protein-like DBD domain-containing protein</fullName>
    </recommendedName>
</protein>
<sequence length="375" mass="43151">MHNCHKRTNGYLDTLICEKRKCDISSTMLSRLVSWILSPSSSEEEEEILDIIKDNDINHENDQKFNVEDDKNDHFLNSCDVDDTIPIALAVPNASPAVTVAFPANDERNTVPTTATVATIVTRSKGQRNAKYSGMVRQYQRLRTKEDEMELLKGYLDYVKQHRKETTTLLYVVVSCMITNQLVEKLRRLKRKHKLALEKGKDKEVPFRNPQEQAIFEISHKIWANDTDNIIVQDALDGDESGHTPESHDHVGNVKVKIEQVDNSDEIGNRVPKRLRLDDADDMNRTNDQNNGDSIQGFIEDTMRSCFSPLLKEVLDEAQEESLPELEAIPMPLCSGEVDHEQWRKRRILELEVYVKRLELLQNQIKSRLEELRSS</sequence>
<evidence type="ECO:0000259" key="2">
    <source>
        <dbReference type="Pfam" id="PF04504"/>
    </source>
</evidence>
<dbReference type="EMBL" id="CM000843">
    <property type="protein sequence ID" value="KRH34056.1"/>
    <property type="molecule type" value="Genomic_DNA"/>
</dbReference>
<gene>
    <name evidence="3" type="ORF">GLYMA_10G160100</name>
</gene>
<evidence type="ECO:0000256" key="1">
    <source>
        <dbReference type="ARBA" id="ARBA00010820"/>
    </source>
</evidence>